<name>A0A821J239_9BILA</name>
<gene>
    <name evidence="1" type="ORF">TSG867_LOCUS33854</name>
</gene>
<evidence type="ECO:0000313" key="1">
    <source>
        <dbReference type="EMBL" id="CAF4714466.1"/>
    </source>
</evidence>
<reference evidence="1" key="1">
    <citation type="submission" date="2021-02" db="EMBL/GenBank/DDBJ databases">
        <authorList>
            <person name="Nowell W R."/>
        </authorList>
    </citation>
    <scope>NUCLEOTIDE SEQUENCE</scope>
</reference>
<dbReference type="Proteomes" id="UP000663862">
    <property type="component" value="Unassembled WGS sequence"/>
</dbReference>
<proteinExistence type="predicted"/>
<evidence type="ECO:0000313" key="2">
    <source>
        <dbReference type="Proteomes" id="UP000663862"/>
    </source>
</evidence>
<protein>
    <submittedName>
        <fullName evidence="1">Uncharacterized protein</fullName>
    </submittedName>
</protein>
<dbReference type="EMBL" id="CAJOBQ010012609">
    <property type="protein sequence ID" value="CAF4714466.1"/>
    <property type="molecule type" value="Genomic_DNA"/>
</dbReference>
<accession>A0A821J239</accession>
<organism evidence="1 2">
    <name type="scientific">Rotaria socialis</name>
    <dbReference type="NCBI Taxonomy" id="392032"/>
    <lineage>
        <taxon>Eukaryota</taxon>
        <taxon>Metazoa</taxon>
        <taxon>Spiralia</taxon>
        <taxon>Gnathifera</taxon>
        <taxon>Rotifera</taxon>
        <taxon>Eurotatoria</taxon>
        <taxon>Bdelloidea</taxon>
        <taxon>Philodinida</taxon>
        <taxon>Philodinidae</taxon>
        <taxon>Rotaria</taxon>
    </lineage>
</organism>
<sequence length="76" mass="8794">TNFDMNCKVKLSNDFKSDKYHINLNTGIQSTEEKDMETFQTKIDQDRIMIIRVHNNCTNNEITSDNASKCINSNGY</sequence>
<dbReference type="AlphaFoldDB" id="A0A821J239"/>
<comment type="caution">
    <text evidence="1">The sequence shown here is derived from an EMBL/GenBank/DDBJ whole genome shotgun (WGS) entry which is preliminary data.</text>
</comment>
<feature type="non-terminal residue" evidence="1">
    <location>
        <position position="1"/>
    </location>
</feature>